<dbReference type="OrthoDB" id="9798496at2"/>
<keyword evidence="4" id="KW-0489">Methyltransferase</keyword>
<dbReference type="EMBL" id="AQQY01000007">
    <property type="protein sequence ID" value="KCV81563.1"/>
    <property type="molecule type" value="Genomic_DNA"/>
</dbReference>
<dbReference type="PANTHER" id="PTHR11579">
    <property type="entry name" value="PROTEIN-L-ISOASPARTATE O-METHYLTRANSFERASE"/>
    <property type="match status" value="1"/>
</dbReference>
<sequence length="217" mass="23371">MADFATRRRMMVDTQVRPSDVTKFPIIDAMLSVQREMFVPAETREAAYVSENVGLGNGRVVLEPRTLAKMLDVLDIQPDELVLDLGCGLGYSSAVIARLAEAVVAVEEDASMASEAQDLLSQAGIDNVAVIEGEMAAGASKHGPYDVITVQGAVEHIPDAVTDQLRDGGRIVALFMDGALGVCRIGYKIDGVMNWRFAFNASAPVLPGFERQRAFVL</sequence>
<name>A0A058ZJ04_9RHOB</name>
<dbReference type="STRING" id="1461693.ATO10_11642"/>
<dbReference type="RefSeq" id="WP_035251668.1">
    <property type="nucleotide sequence ID" value="NZ_AQQY01000007.1"/>
</dbReference>
<dbReference type="GO" id="GO:0032259">
    <property type="term" value="P:methylation"/>
    <property type="evidence" value="ECO:0007669"/>
    <property type="project" value="UniProtKB-KW"/>
</dbReference>
<dbReference type="Pfam" id="PF01135">
    <property type="entry name" value="PCMT"/>
    <property type="match status" value="1"/>
</dbReference>
<dbReference type="GO" id="GO:0005737">
    <property type="term" value="C:cytoplasm"/>
    <property type="evidence" value="ECO:0007669"/>
    <property type="project" value="TreeGrafter"/>
</dbReference>
<dbReference type="GO" id="GO:0004719">
    <property type="term" value="F:protein-L-isoaspartate (D-aspartate) O-methyltransferase activity"/>
    <property type="evidence" value="ECO:0007669"/>
    <property type="project" value="InterPro"/>
</dbReference>
<dbReference type="AlphaFoldDB" id="A0A058ZJ04"/>
<comment type="caution">
    <text evidence="4">The sequence shown here is derived from an EMBL/GenBank/DDBJ whole genome shotgun (WGS) entry which is preliminary data.</text>
</comment>
<evidence type="ECO:0000313" key="4">
    <source>
        <dbReference type="EMBL" id="KCV81563.1"/>
    </source>
</evidence>
<accession>A0A058ZJ04</accession>
<dbReference type="PATRIC" id="fig|1461693.3.peg.2360"/>
<organism evidence="4 5">
    <name type="scientific">Actibacterium atlanticum</name>
    <dbReference type="NCBI Taxonomy" id="1461693"/>
    <lineage>
        <taxon>Bacteria</taxon>
        <taxon>Pseudomonadati</taxon>
        <taxon>Pseudomonadota</taxon>
        <taxon>Alphaproteobacteria</taxon>
        <taxon>Rhodobacterales</taxon>
        <taxon>Roseobacteraceae</taxon>
        <taxon>Actibacterium</taxon>
    </lineage>
</organism>
<keyword evidence="4" id="KW-0808">Transferase</keyword>
<evidence type="ECO:0000256" key="1">
    <source>
        <dbReference type="ARBA" id="ARBA00005369"/>
    </source>
</evidence>
<protein>
    <recommendedName>
        <fullName evidence="2">Protein-L-isoaspartate O-methyltransferase</fullName>
    </recommendedName>
    <alternativeName>
        <fullName evidence="3">Protein L-isoaspartyl methyltransferase</fullName>
    </alternativeName>
</protein>
<proteinExistence type="inferred from homology"/>
<gene>
    <name evidence="4" type="ORF">ATO10_11642</name>
</gene>
<evidence type="ECO:0000256" key="3">
    <source>
        <dbReference type="ARBA" id="ARBA00030757"/>
    </source>
</evidence>
<evidence type="ECO:0000313" key="5">
    <source>
        <dbReference type="Proteomes" id="UP000024836"/>
    </source>
</evidence>
<dbReference type="SUPFAM" id="SSF53335">
    <property type="entry name" value="S-adenosyl-L-methionine-dependent methyltransferases"/>
    <property type="match status" value="1"/>
</dbReference>
<dbReference type="InterPro" id="IPR000682">
    <property type="entry name" value="PCMT"/>
</dbReference>
<dbReference type="InterPro" id="IPR029063">
    <property type="entry name" value="SAM-dependent_MTases_sf"/>
</dbReference>
<reference evidence="4 5" key="1">
    <citation type="submission" date="2013-04" db="EMBL/GenBank/DDBJ databases">
        <title>Shimia sp. 22II-S11-Z10 Genome Sequencing.</title>
        <authorList>
            <person name="Lai Q."/>
            <person name="Li G."/>
            <person name="Shao Z."/>
        </authorList>
    </citation>
    <scope>NUCLEOTIDE SEQUENCE [LARGE SCALE GENOMIC DNA]</scope>
    <source>
        <strain evidence="5">22II-S11-Z10</strain>
    </source>
</reference>
<evidence type="ECO:0000256" key="2">
    <source>
        <dbReference type="ARBA" id="ARBA00013346"/>
    </source>
</evidence>
<dbReference type="eggNOG" id="COG2518">
    <property type="taxonomic scope" value="Bacteria"/>
</dbReference>
<keyword evidence="5" id="KW-1185">Reference proteome</keyword>
<dbReference type="CDD" id="cd02440">
    <property type="entry name" value="AdoMet_MTases"/>
    <property type="match status" value="1"/>
</dbReference>
<comment type="similarity">
    <text evidence="1">Belongs to the methyltransferase superfamily. L-isoaspartyl/D-aspartyl protein methyltransferase family.</text>
</comment>
<dbReference type="Proteomes" id="UP000024836">
    <property type="component" value="Unassembled WGS sequence"/>
</dbReference>
<dbReference type="PANTHER" id="PTHR11579:SF18">
    <property type="entry name" value="PROTEIN-L-ISOASPARTATE O-METHYLTRANSFERASE"/>
    <property type="match status" value="1"/>
</dbReference>
<dbReference type="Gene3D" id="3.40.50.150">
    <property type="entry name" value="Vaccinia Virus protein VP39"/>
    <property type="match status" value="1"/>
</dbReference>